<keyword evidence="1" id="KW-1133">Transmembrane helix</keyword>
<keyword evidence="1" id="KW-0472">Membrane</keyword>
<evidence type="ECO:0000313" key="2">
    <source>
        <dbReference type="EMBL" id="GHO89998.1"/>
    </source>
</evidence>
<feature type="transmembrane region" description="Helical" evidence="1">
    <location>
        <begin position="80"/>
        <end position="100"/>
    </location>
</feature>
<reference evidence="2" key="1">
    <citation type="submission" date="2020-10" db="EMBL/GenBank/DDBJ databases">
        <title>Taxonomic study of unclassified bacteria belonging to the class Ktedonobacteria.</title>
        <authorList>
            <person name="Yabe S."/>
            <person name="Wang C.M."/>
            <person name="Zheng Y."/>
            <person name="Sakai Y."/>
            <person name="Cavaletti L."/>
            <person name="Monciardini P."/>
            <person name="Donadio S."/>
        </authorList>
    </citation>
    <scope>NUCLEOTIDE SEQUENCE</scope>
    <source>
        <strain evidence="2">ID150040</strain>
    </source>
</reference>
<dbReference type="AlphaFoldDB" id="A0A8J3ICM5"/>
<keyword evidence="3" id="KW-1185">Reference proteome</keyword>
<organism evidence="2 3">
    <name type="scientific">Reticulibacter mediterranei</name>
    <dbReference type="NCBI Taxonomy" id="2778369"/>
    <lineage>
        <taxon>Bacteria</taxon>
        <taxon>Bacillati</taxon>
        <taxon>Chloroflexota</taxon>
        <taxon>Ktedonobacteria</taxon>
        <taxon>Ktedonobacterales</taxon>
        <taxon>Reticulibacteraceae</taxon>
        <taxon>Reticulibacter</taxon>
    </lineage>
</organism>
<feature type="transmembrane region" description="Helical" evidence="1">
    <location>
        <begin position="6"/>
        <end position="31"/>
    </location>
</feature>
<evidence type="ECO:0000256" key="1">
    <source>
        <dbReference type="SAM" id="Phobius"/>
    </source>
</evidence>
<protein>
    <recommendedName>
        <fullName evidence="4">Transmembrane protein</fullName>
    </recommendedName>
</protein>
<dbReference type="Proteomes" id="UP000597444">
    <property type="component" value="Unassembled WGS sequence"/>
</dbReference>
<dbReference type="EMBL" id="BNJK01000001">
    <property type="protein sequence ID" value="GHO89998.1"/>
    <property type="molecule type" value="Genomic_DNA"/>
</dbReference>
<evidence type="ECO:0008006" key="4">
    <source>
        <dbReference type="Google" id="ProtNLM"/>
    </source>
</evidence>
<dbReference type="RefSeq" id="WP_220201009.1">
    <property type="nucleotide sequence ID" value="NZ_BNJK01000001.1"/>
</dbReference>
<sequence length="126" mass="14375">MNPQLFPLFTGCMVFVLFGVLFCVLYLWFPFSQRKRSSPHPVNTIIIQLVRWGFYAGVFSFCLNVSTVTLAVGWDWLLRGWSGGLAAIALGGGVVGRAWLASKSPRMNAWRESQARRWDGRFRRDE</sequence>
<proteinExistence type="predicted"/>
<feature type="transmembrane region" description="Helical" evidence="1">
    <location>
        <begin position="52"/>
        <end position="74"/>
    </location>
</feature>
<gene>
    <name evidence="2" type="ORF">KSF_000460</name>
</gene>
<keyword evidence="1" id="KW-0812">Transmembrane</keyword>
<comment type="caution">
    <text evidence="2">The sequence shown here is derived from an EMBL/GenBank/DDBJ whole genome shotgun (WGS) entry which is preliminary data.</text>
</comment>
<accession>A0A8J3ICM5</accession>
<evidence type="ECO:0000313" key="3">
    <source>
        <dbReference type="Proteomes" id="UP000597444"/>
    </source>
</evidence>
<name>A0A8J3ICM5_9CHLR</name>